<dbReference type="PROSITE" id="PS50067">
    <property type="entry name" value="KINESIN_MOTOR_2"/>
    <property type="match status" value="1"/>
</dbReference>
<evidence type="ECO:0000256" key="3">
    <source>
        <dbReference type="ARBA" id="ARBA00022840"/>
    </source>
</evidence>
<dbReference type="InterPro" id="IPR019821">
    <property type="entry name" value="Kinesin_motor_CS"/>
</dbReference>
<organism evidence="9 10">
    <name type="scientific">Heterorhabditis bacteriophora</name>
    <name type="common">Entomopathogenic nematode worm</name>
    <dbReference type="NCBI Taxonomy" id="37862"/>
    <lineage>
        <taxon>Eukaryota</taxon>
        <taxon>Metazoa</taxon>
        <taxon>Ecdysozoa</taxon>
        <taxon>Nematoda</taxon>
        <taxon>Chromadorea</taxon>
        <taxon>Rhabditida</taxon>
        <taxon>Rhabditina</taxon>
        <taxon>Rhabditomorpha</taxon>
        <taxon>Strongyloidea</taxon>
        <taxon>Heterorhabditidae</taxon>
        <taxon>Heterorhabditis</taxon>
    </lineage>
</organism>
<name>A0A1I7XRB0_HETBA</name>
<evidence type="ECO:0000313" key="10">
    <source>
        <dbReference type="WBParaSite" id="Hba_20340"/>
    </source>
</evidence>
<dbReference type="GO" id="GO:0003777">
    <property type="term" value="F:microtubule motor activity"/>
    <property type="evidence" value="ECO:0007669"/>
    <property type="project" value="InterPro"/>
</dbReference>
<evidence type="ECO:0000256" key="5">
    <source>
        <dbReference type="PROSITE-ProRule" id="PRU00283"/>
    </source>
</evidence>
<dbReference type="Proteomes" id="UP000095283">
    <property type="component" value="Unplaced"/>
</dbReference>
<sequence length="543" mass="61428">MSSAAVRNKVFNVAIARLLAYNVRRGATPGRDRDREVSSRSKRVAEDKETVEVVCRLSPYTGPNPCLSLVDDSIVRCTPPPNVLKRDGTPYPEKNFEFSLVFDDNDRQHTVFERCAVDLVEHLITGRNGLLFTYGVEGYNDEYVCSVFVSYVEIYNNYCYDLLEEKSTLTKRDTRLDLNNMVFVEGATEVEVESSDEALEVFCRGEERRRTSDTLLNKESSRSHSVFSIRLVMAPFKEGSYSVYPDEDVSRIVVSQLCLVDLAGSERAKRTQNIGDRLAEAGNINKSLMVLRQCIDKLRLLELDPLLRSSLCVSDFSKIEIEDLRAQREKDAICIAEYSTEIKQLKIQDICEGVPSPSFAQIRSKFAEGHESLAATPSMKRKLMTTVSTQISTGSSTESRRHEREASQSRTPGGAGYYNPKFHRRLFPLLNVVETLFYFCLFRSKSAPRVLDHQPLHRVPTGGVLRAKLPPNAKQVTKPEVHHLQRSSDYMLTHQEVDQEGNISTSIVKDRSRALLSMHELGSDSQQSYGYFTDSKYGSNHLI</sequence>
<dbReference type="InterPro" id="IPR032384">
    <property type="entry name" value="Kif23_Arf-bd"/>
</dbReference>
<dbReference type="PROSITE" id="PS00411">
    <property type="entry name" value="KINESIN_MOTOR_1"/>
    <property type="match status" value="1"/>
</dbReference>
<evidence type="ECO:0000259" key="8">
    <source>
        <dbReference type="PROSITE" id="PS50067"/>
    </source>
</evidence>
<evidence type="ECO:0000313" key="9">
    <source>
        <dbReference type="Proteomes" id="UP000095283"/>
    </source>
</evidence>
<dbReference type="PANTHER" id="PTHR24115">
    <property type="entry name" value="KINESIN-RELATED"/>
    <property type="match status" value="1"/>
</dbReference>
<keyword evidence="6" id="KW-0493">Microtubule</keyword>
<dbReference type="InterPro" id="IPR027417">
    <property type="entry name" value="P-loop_NTPase"/>
</dbReference>
<evidence type="ECO:0000256" key="4">
    <source>
        <dbReference type="ARBA" id="ARBA00023212"/>
    </source>
</evidence>
<dbReference type="InterPro" id="IPR027640">
    <property type="entry name" value="Kinesin-like_fam"/>
</dbReference>
<dbReference type="InterPro" id="IPR001752">
    <property type="entry name" value="Kinesin_motor_dom"/>
</dbReference>
<dbReference type="GO" id="GO:0051256">
    <property type="term" value="P:mitotic spindle midzone assembly"/>
    <property type="evidence" value="ECO:0007669"/>
    <property type="project" value="TreeGrafter"/>
</dbReference>
<dbReference type="PRINTS" id="PR00380">
    <property type="entry name" value="KINESINHEAVY"/>
</dbReference>
<dbReference type="Gene3D" id="2.60.40.4330">
    <property type="entry name" value="Kinesin-like protein Kif23, Arf6-interacting domain"/>
    <property type="match status" value="1"/>
</dbReference>
<keyword evidence="9" id="KW-1185">Reference proteome</keyword>
<dbReference type="WBParaSite" id="Hba_20340">
    <property type="protein sequence ID" value="Hba_20340"/>
    <property type="gene ID" value="Hba_20340"/>
</dbReference>
<evidence type="ECO:0000256" key="1">
    <source>
        <dbReference type="ARBA" id="ARBA00004245"/>
    </source>
</evidence>
<dbReference type="GO" id="GO:0016887">
    <property type="term" value="F:ATP hydrolysis activity"/>
    <property type="evidence" value="ECO:0007669"/>
    <property type="project" value="TreeGrafter"/>
</dbReference>
<dbReference type="Gene3D" id="3.40.850.10">
    <property type="entry name" value="Kinesin motor domain"/>
    <property type="match status" value="2"/>
</dbReference>
<keyword evidence="4" id="KW-0963">Cytoplasm</keyword>
<comment type="similarity">
    <text evidence="5 6">Belongs to the TRAFAC class myosin-kinesin ATPase superfamily. Kinesin family.</text>
</comment>
<dbReference type="GO" id="GO:0005871">
    <property type="term" value="C:kinesin complex"/>
    <property type="evidence" value="ECO:0007669"/>
    <property type="project" value="TreeGrafter"/>
</dbReference>
<dbReference type="InterPro" id="IPR036961">
    <property type="entry name" value="Kinesin_motor_dom_sf"/>
</dbReference>
<comment type="subcellular location">
    <subcellularLocation>
        <location evidence="1">Cytoplasm</location>
        <location evidence="1">Cytoskeleton</location>
    </subcellularLocation>
</comment>
<dbReference type="GO" id="GO:0005874">
    <property type="term" value="C:microtubule"/>
    <property type="evidence" value="ECO:0007669"/>
    <property type="project" value="UniProtKB-KW"/>
</dbReference>
<feature type="region of interest" description="Disordered" evidence="7">
    <location>
        <begin position="386"/>
        <end position="415"/>
    </location>
</feature>
<dbReference type="GO" id="GO:0007018">
    <property type="term" value="P:microtubule-based movement"/>
    <property type="evidence" value="ECO:0007669"/>
    <property type="project" value="InterPro"/>
</dbReference>
<proteinExistence type="inferred from homology"/>
<reference evidence="10" key="1">
    <citation type="submission" date="2016-11" db="UniProtKB">
        <authorList>
            <consortium name="WormBaseParasite"/>
        </authorList>
    </citation>
    <scope>IDENTIFICATION</scope>
</reference>
<dbReference type="InterPro" id="IPR038105">
    <property type="entry name" value="Kif23_Arf-bd_sf"/>
</dbReference>
<evidence type="ECO:0000256" key="7">
    <source>
        <dbReference type="SAM" id="MobiDB-lite"/>
    </source>
</evidence>
<dbReference type="GO" id="GO:0005634">
    <property type="term" value="C:nucleus"/>
    <property type="evidence" value="ECO:0007669"/>
    <property type="project" value="TreeGrafter"/>
</dbReference>
<dbReference type="GO" id="GO:0005524">
    <property type="term" value="F:ATP binding"/>
    <property type="evidence" value="ECO:0007669"/>
    <property type="project" value="UniProtKB-KW"/>
</dbReference>
<dbReference type="GO" id="GO:0008017">
    <property type="term" value="F:microtubule binding"/>
    <property type="evidence" value="ECO:0007669"/>
    <property type="project" value="InterPro"/>
</dbReference>
<dbReference type="SUPFAM" id="SSF52540">
    <property type="entry name" value="P-loop containing nucleoside triphosphate hydrolases"/>
    <property type="match status" value="1"/>
</dbReference>
<dbReference type="Pfam" id="PF00225">
    <property type="entry name" value="Kinesin"/>
    <property type="match status" value="2"/>
</dbReference>
<keyword evidence="6" id="KW-0505">Motor protein</keyword>
<dbReference type="Pfam" id="PF16540">
    <property type="entry name" value="MKLP1_Arf_bdg"/>
    <property type="match status" value="1"/>
</dbReference>
<comment type="caution">
    <text evidence="5">Lacks conserved residue(s) required for the propagation of feature annotation.</text>
</comment>
<keyword evidence="4" id="KW-0206">Cytoskeleton</keyword>
<keyword evidence="2 6" id="KW-0547">Nucleotide-binding</keyword>
<dbReference type="AlphaFoldDB" id="A0A1I7XRB0"/>
<accession>A0A1I7XRB0</accession>
<feature type="compositionally biased region" description="Polar residues" evidence="7">
    <location>
        <begin position="386"/>
        <end position="397"/>
    </location>
</feature>
<dbReference type="SMART" id="SM00129">
    <property type="entry name" value="KISc"/>
    <property type="match status" value="1"/>
</dbReference>
<evidence type="ECO:0000256" key="2">
    <source>
        <dbReference type="ARBA" id="ARBA00022741"/>
    </source>
</evidence>
<evidence type="ECO:0000256" key="6">
    <source>
        <dbReference type="RuleBase" id="RU000394"/>
    </source>
</evidence>
<dbReference type="PANTHER" id="PTHR24115:SF600">
    <property type="entry name" value="KINESIN-LIKE PROTEIN KIF23"/>
    <property type="match status" value="1"/>
</dbReference>
<keyword evidence="3 6" id="KW-0067">ATP-binding</keyword>
<protein>
    <recommendedName>
        <fullName evidence="6">Kinesin-like protein</fullName>
    </recommendedName>
</protein>
<feature type="domain" description="Kinesin motor" evidence="8">
    <location>
        <begin position="1"/>
        <end position="299"/>
    </location>
</feature>
<feature type="compositionally biased region" description="Basic and acidic residues" evidence="7">
    <location>
        <begin position="398"/>
        <end position="407"/>
    </location>
</feature>